<dbReference type="OrthoDB" id="10536298at2759"/>
<comment type="caution">
    <text evidence="2">The sequence shown here is derived from an EMBL/GenBank/DDBJ whole genome shotgun (WGS) entry which is preliminary data.</text>
</comment>
<dbReference type="EMBL" id="MCOG01000258">
    <property type="protein sequence ID" value="ORY21820.1"/>
    <property type="molecule type" value="Genomic_DNA"/>
</dbReference>
<sequence length="258" mass="28962">MNFKNILSVSVLAVLSIVNAAPVTTKTLPSVVSKSKPILGSSTKTIPSSYIANQDKSKSIIDGCKAKSGIPVTAYDSNEVTSVCLISYGSEDEIPKESTCFYHNEDTVFCIDDEYTSFKDCIKSSNNYSYFSCNSNVHTFVNKQKQNGLVLSRPLVSYPEKVRHAITPREDQKECQDNNGLVFSYQTIFQYLCLYPESNFKSPEKEHCVTVDGKPYCIFDDDTTTGFCKKSSDFYNKESCTLLLQYIGRNKQMKVEEN</sequence>
<reference evidence="2 3" key="1">
    <citation type="submission" date="2016-08" db="EMBL/GenBank/DDBJ databases">
        <title>A Parts List for Fungal Cellulosomes Revealed by Comparative Genomics.</title>
        <authorList>
            <consortium name="DOE Joint Genome Institute"/>
            <person name="Haitjema C.H."/>
            <person name="Gilmore S.P."/>
            <person name="Henske J.K."/>
            <person name="Solomon K.V."/>
            <person name="De Groot R."/>
            <person name="Kuo A."/>
            <person name="Mondo S.J."/>
            <person name="Salamov A.A."/>
            <person name="Labutti K."/>
            <person name="Zhao Z."/>
            <person name="Chiniquy J."/>
            <person name="Barry K."/>
            <person name="Brewer H.M."/>
            <person name="Purvine S.O."/>
            <person name="Wright A.T."/>
            <person name="Boxma B."/>
            <person name="Van Alen T."/>
            <person name="Hackstein J.H."/>
            <person name="Baker S.E."/>
            <person name="Grigoriev I.V."/>
            <person name="O'Malley M.A."/>
        </authorList>
    </citation>
    <scope>NUCLEOTIDE SEQUENCE [LARGE SCALE GENOMIC DNA]</scope>
    <source>
        <strain evidence="2 3">G1</strain>
    </source>
</reference>
<accession>A0A1Y2AHR5</accession>
<feature type="signal peptide" evidence="1">
    <location>
        <begin position="1"/>
        <end position="20"/>
    </location>
</feature>
<proteinExistence type="predicted"/>
<protein>
    <submittedName>
        <fullName evidence="2">Uncharacterized protein</fullName>
    </submittedName>
</protein>
<name>A0A1Y2AHR5_9FUNG</name>
<evidence type="ECO:0000256" key="1">
    <source>
        <dbReference type="SAM" id="SignalP"/>
    </source>
</evidence>
<keyword evidence="1" id="KW-0732">Signal</keyword>
<evidence type="ECO:0000313" key="3">
    <source>
        <dbReference type="Proteomes" id="UP000193920"/>
    </source>
</evidence>
<organism evidence="2 3">
    <name type="scientific">Neocallimastix californiae</name>
    <dbReference type="NCBI Taxonomy" id="1754190"/>
    <lineage>
        <taxon>Eukaryota</taxon>
        <taxon>Fungi</taxon>
        <taxon>Fungi incertae sedis</taxon>
        <taxon>Chytridiomycota</taxon>
        <taxon>Chytridiomycota incertae sedis</taxon>
        <taxon>Neocallimastigomycetes</taxon>
        <taxon>Neocallimastigales</taxon>
        <taxon>Neocallimastigaceae</taxon>
        <taxon>Neocallimastix</taxon>
    </lineage>
</organism>
<dbReference type="Proteomes" id="UP000193920">
    <property type="component" value="Unassembled WGS sequence"/>
</dbReference>
<feature type="chain" id="PRO_5012395299" evidence="1">
    <location>
        <begin position="21"/>
        <end position="258"/>
    </location>
</feature>
<gene>
    <name evidence="2" type="ORF">LY90DRAFT_707329</name>
</gene>
<keyword evidence="3" id="KW-1185">Reference proteome</keyword>
<dbReference type="AlphaFoldDB" id="A0A1Y2AHR5"/>
<evidence type="ECO:0000313" key="2">
    <source>
        <dbReference type="EMBL" id="ORY21820.1"/>
    </source>
</evidence>